<dbReference type="AlphaFoldDB" id="A0A3N4HQU5"/>
<dbReference type="EMBL" id="ML119765">
    <property type="protein sequence ID" value="RPA75356.1"/>
    <property type="molecule type" value="Genomic_DNA"/>
</dbReference>
<evidence type="ECO:0000313" key="2">
    <source>
        <dbReference type="EMBL" id="RPA75356.1"/>
    </source>
</evidence>
<feature type="compositionally biased region" description="Acidic residues" evidence="1">
    <location>
        <begin position="87"/>
        <end position="118"/>
    </location>
</feature>
<feature type="region of interest" description="Disordered" evidence="1">
    <location>
        <begin position="81"/>
        <end position="131"/>
    </location>
</feature>
<sequence length="344" mass="38302">MPQIAPKRFVLVSHPTCWYAFNGDVRDESNSARNFFSFLKQHSKAFKTSVKNVVSSRPNGQQRPNSSPDVAEELRRLLPIWPKAETREEEEEKLEESGEQTEDEEMEEEVEEEVEEERDERMMEVPSGDEEEVESNLHAEADERHQENAQLIAMGAVAAWRKFFTSSYVDQVPAVPTFFFLPSVIRTTALPLRPVKLASGFLTPHRQPIFGPAPSITAVIPSASSTAAANASTITSSATIVASSGAALPSNYVKRAMKRKLTRLVYKFLIEDPTTPSCVVPKVAAAAPEIAAHYTSLNRAVENLMREGRVDGHMEVVNTITIGSKHATGVTEKGKDYYEKFFKE</sequence>
<keyword evidence="3" id="KW-1185">Reference proteome</keyword>
<evidence type="ECO:0000313" key="3">
    <source>
        <dbReference type="Proteomes" id="UP000275078"/>
    </source>
</evidence>
<gene>
    <name evidence="2" type="ORF">BJ508DRAFT_339023</name>
</gene>
<proteinExistence type="predicted"/>
<protein>
    <submittedName>
        <fullName evidence="2">Uncharacterized protein</fullName>
    </submittedName>
</protein>
<organism evidence="2 3">
    <name type="scientific">Ascobolus immersus RN42</name>
    <dbReference type="NCBI Taxonomy" id="1160509"/>
    <lineage>
        <taxon>Eukaryota</taxon>
        <taxon>Fungi</taxon>
        <taxon>Dikarya</taxon>
        <taxon>Ascomycota</taxon>
        <taxon>Pezizomycotina</taxon>
        <taxon>Pezizomycetes</taxon>
        <taxon>Pezizales</taxon>
        <taxon>Ascobolaceae</taxon>
        <taxon>Ascobolus</taxon>
    </lineage>
</organism>
<name>A0A3N4HQU5_ASCIM</name>
<evidence type="ECO:0000256" key="1">
    <source>
        <dbReference type="SAM" id="MobiDB-lite"/>
    </source>
</evidence>
<accession>A0A3N4HQU5</accession>
<dbReference type="Proteomes" id="UP000275078">
    <property type="component" value="Unassembled WGS sequence"/>
</dbReference>
<reference evidence="2 3" key="1">
    <citation type="journal article" date="2018" name="Nat. Ecol. Evol.">
        <title>Pezizomycetes genomes reveal the molecular basis of ectomycorrhizal truffle lifestyle.</title>
        <authorList>
            <person name="Murat C."/>
            <person name="Payen T."/>
            <person name="Noel B."/>
            <person name="Kuo A."/>
            <person name="Morin E."/>
            <person name="Chen J."/>
            <person name="Kohler A."/>
            <person name="Krizsan K."/>
            <person name="Balestrini R."/>
            <person name="Da Silva C."/>
            <person name="Montanini B."/>
            <person name="Hainaut M."/>
            <person name="Levati E."/>
            <person name="Barry K.W."/>
            <person name="Belfiori B."/>
            <person name="Cichocki N."/>
            <person name="Clum A."/>
            <person name="Dockter R.B."/>
            <person name="Fauchery L."/>
            <person name="Guy J."/>
            <person name="Iotti M."/>
            <person name="Le Tacon F."/>
            <person name="Lindquist E.A."/>
            <person name="Lipzen A."/>
            <person name="Malagnac F."/>
            <person name="Mello A."/>
            <person name="Molinier V."/>
            <person name="Miyauchi S."/>
            <person name="Poulain J."/>
            <person name="Riccioni C."/>
            <person name="Rubini A."/>
            <person name="Sitrit Y."/>
            <person name="Splivallo R."/>
            <person name="Traeger S."/>
            <person name="Wang M."/>
            <person name="Zifcakova L."/>
            <person name="Wipf D."/>
            <person name="Zambonelli A."/>
            <person name="Paolocci F."/>
            <person name="Nowrousian M."/>
            <person name="Ottonello S."/>
            <person name="Baldrian P."/>
            <person name="Spatafora J.W."/>
            <person name="Henrissat B."/>
            <person name="Nagy L.G."/>
            <person name="Aury J.M."/>
            <person name="Wincker P."/>
            <person name="Grigoriev I.V."/>
            <person name="Bonfante P."/>
            <person name="Martin F.M."/>
        </authorList>
    </citation>
    <scope>NUCLEOTIDE SEQUENCE [LARGE SCALE GENOMIC DNA]</scope>
    <source>
        <strain evidence="2 3">RN42</strain>
    </source>
</reference>